<name>A0ACB7Y1P7_9ERIC</name>
<evidence type="ECO:0000313" key="1">
    <source>
        <dbReference type="EMBL" id="KAH7846850.1"/>
    </source>
</evidence>
<protein>
    <submittedName>
        <fullName evidence="1">Uncharacterized protein</fullName>
    </submittedName>
</protein>
<evidence type="ECO:0000313" key="2">
    <source>
        <dbReference type="Proteomes" id="UP000828048"/>
    </source>
</evidence>
<proteinExistence type="predicted"/>
<dbReference type="EMBL" id="CM037155">
    <property type="protein sequence ID" value="KAH7846850.1"/>
    <property type="molecule type" value="Genomic_DNA"/>
</dbReference>
<reference evidence="1 2" key="1">
    <citation type="journal article" date="2021" name="Hortic Res">
        <title>High-quality reference genome and annotation aids understanding of berry development for evergreen blueberry (Vaccinium darrowii).</title>
        <authorList>
            <person name="Yu J."/>
            <person name="Hulse-Kemp A.M."/>
            <person name="Babiker E."/>
            <person name="Staton M."/>
        </authorList>
    </citation>
    <scope>NUCLEOTIDE SEQUENCE [LARGE SCALE GENOMIC DNA]</scope>
    <source>
        <strain evidence="2">cv. NJ 8807/NJ 8810</strain>
        <tissue evidence="1">Young leaf</tissue>
    </source>
</reference>
<sequence>MEKISGLGHLFMTVFLYNFSVFMVAPAITDVTMSAVCPGEDQCSIAIYLTGIQQAIMGLGTLVMMPLIGNLSDIYGRKSMLTVPMFLTIIPLAILAYSRERNYFYAYYVLKVVTSMVCEGSVHCLSLAYIADNTPETRRASVFGILSGISSAAFVCGNLSTRFLSTPCTFQVSASVVAIATVYMRVLLPESVTDEIRRNAAKEEDQGSITVSLLDEDKNSRKNVRVFKTMPSVGDTVSLLRSSLTFSQAAIVAFFNSLGDVGLHAALLYYLKAKFHFSKDQFADLMVYLGISGTISQMVIMPILAPAIAEEKLLSISLFFSCTHMLLYSIAWAPWVPYASAVISLLAVFVQPCLRSIASKQVGPDEQGKAQGCISGLSSFAHVLSPLVYSPLTALFLSPNAPFHFPGFSIACAGFAVMIALVQSIMIRPVHPISSLKVSNSICAAEP</sequence>
<dbReference type="Proteomes" id="UP000828048">
    <property type="component" value="Chromosome 5"/>
</dbReference>
<accession>A0ACB7Y1P7</accession>
<gene>
    <name evidence="1" type="ORF">Vadar_018840</name>
</gene>
<comment type="caution">
    <text evidence="1">The sequence shown here is derived from an EMBL/GenBank/DDBJ whole genome shotgun (WGS) entry which is preliminary data.</text>
</comment>
<organism evidence="1 2">
    <name type="scientific">Vaccinium darrowii</name>
    <dbReference type="NCBI Taxonomy" id="229202"/>
    <lineage>
        <taxon>Eukaryota</taxon>
        <taxon>Viridiplantae</taxon>
        <taxon>Streptophyta</taxon>
        <taxon>Embryophyta</taxon>
        <taxon>Tracheophyta</taxon>
        <taxon>Spermatophyta</taxon>
        <taxon>Magnoliopsida</taxon>
        <taxon>eudicotyledons</taxon>
        <taxon>Gunneridae</taxon>
        <taxon>Pentapetalae</taxon>
        <taxon>asterids</taxon>
        <taxon>Ericales</taxon>
        <taxon>Ericaceae</taxon>
        <taxon>Vaccinioideae</taxon>
        <taxon>Vaccinieae</taxon>
        <taxon>Vaccinium</taxon>
    </lineage>
</organism>
<keyword evidence="2" id="KW-1185">Reference proteome</keyword>